<dbReference type="AlphaFoldDB" id="A0A2P4SC14"/>
<gene>
    <name evidence="2" type="ORF">CIB84_014593</name>
</gene>
<evidence type="ECO:0000313" key="3">
    <source>
        <dbReference type="Proteomes" id="UP000237246"/>
    </source>
</evidence>
<reference evidence="2 3" key="1">
    <citation type="submission" date="2018-01" db="EMBL/GenBank/DDBJ databases">
        <title>Comparison of the Chinese Bamboo Partridge and Red Junglefowl genome sequences highlights the importance of demography in genome evolution.</title>
        <authorList>
            <person name="Tiley G.P."/>
            <person name="Kimball R.T."/>
            <person name="Braun E.L."/>
            <person name="Burleigh J.G."/>
        </authorList>
    </citation>
    <scope>NUCLEOTIDE SEQUENCE [LARGE SCALE GENOMIC DNA]</scope>
    <source>
        <strain evidence="2">RTK389</strain>
        <tissue evidence="2">Blood</tissue>
    </source>
</reference>
<protein>
    <submittedName>
        <fullName evidence="2">Uncharacterized protein</fullName>
    </submittedName>
</protein>
<feature type="compositionally biased region" description="Low complexity" evidence="1">
    <location>
        <begin position="61"/>
        <end position="94"/>
    </location>
</feature>
<feature type="region of interest" description="Disordered" evidence="1">
    <location>
        <begin position="42"/>
        <end position="94"/>
    </location>
</feature>
<evidence type="ECO:0000313" key="2">
    <source>
        <dbReference type="EMBL" id="POI21662.1"/>
    </source>
</evidence>
<dbReference type="Proteomes" id="UP000237246">
    <property type="component" value="Unassembled WGS sequence"/>
</dbReference>
<feature type="region of interest" description="Disordered" evidence="1">
    <location>
        <begin position="1"/>
        <end position="24"/>
    </location>
</feature>
<sequence>MLTSISHTAKKAMKSKERLLSERKQELEKRLLDVNGQLNPKKENFKFESSAESSIGPSRLSESSNGSSSSDSGSSASSASSSSDSSDSESGQKA</sequence>
<evidence type="ECO:0000256" key="1">
    <source>
        <dbReference type="SAM" id="MobiDB-lite"/>
    </source>
</evidence>
<comment type="caution">
    <text evidence="2">The sequence shown here is derived from an EMBL/GenBank/DDBJ whole genome shotgun (WGS) entry which is preliminary data.</text>
</comment>
<proteinExistence type="predicted"/>
<feature type="compositionally biased region" description="Basic and acidic residues" evidence="1">
    <location>
        <begin position="14"/>
        <end position="24"/>
    </location>
</feature>
<name>A0A2P4SC14_BAMTH</name>
<organism evidence="2 3">
    <name type="scientific">Bambusicola thoracicus</name>
    <name type="common">Chinese bamboo-partridge</name>
    <name type="synonym">Perdix thoracica</name>
    <dbReference type="NCBI Taxonomy" id="9083"/>
    <lineage>
        <taxon>Eukaryota</taxon>
        <taxon>Metazoa</taxon>
        <taxon>Chordata</taxon>
        <taxon>Craniata</taxon>
        <taxon>Vertebrata</taxon>
        <taxon>Euteleostomi</taxon>
        <taxon>Archelosauria</taxon>
        <taxon>Archosauria</taxon>
        <taxon>Dinosauria</taxon>
        <taxon>Saurischia</taxon>
        <taxon>Theropoda</taxon>
        <taxon>Coelurosauria</taxon>
        <taxon>Aves</taxon>
        <taxon>Neognathae</taxon>
        <taxon>Galloanserae</taxon>
        <taxon>Galliformes</taxon>
        <taxon>Phasianidae</taxon>
        <taxon>Perdicinae</taxon>
        <taxon>Bambusicola</taxon>
    </lineage>
</organism>
<keyword evidence="3" id="KW-1185">Reference proteome</keyword>
<dbReference type="EMBL" id="PPHD01066562">
    <property type="protein sequence ID" value="POI21662.1"/>
    <property type="molecule type" value="Genomic_DNA"/>
</dbReference>
<accession>A0A2P4SC14</accession>